<proteinExistence type="predicted"/>
<dbReference type="EMBL" id="ML002833">
    <property type="protein sequence ID" value="RKP35584.1"/>
    <property type="molecule type" value="Genomic_DNA"/>
</dbReference>
<evidence type="ECO:0000313" key="3">
    <source>
        <dbReference type="EMBL" id="RKP35584.1"/>
    </source>
</evidence>
<accession>A0A4P9ZQ41</accession>
<feature type="chain" id="PRO_5020297824" evidence="2">
    <location>
        <begin position="21"/>
        <end position="124"/>
    </location>
</feature>
<sequence length="124" mass="13216">MKFLVATPLVLTSLLAVACTGPYGSYSSSGSSIYDTESSDVSTKPHCQNSMDKSLRCNTSTSSLNEYERNNGLNEKTGESTFGGYGQTHKCPTWLFSMNLGAQGSSSHPYSPDSDTGYSSCSSH</sequence>
<evidence type="ECO:0000256" key="2">
    <source>
        <dbReference type="SAM" id="SignalP"/>
    </source>
</evidence>
<dbReference type="PROSITE" id="PS51257">
    <property type="entry name" value="PROKAR_LIPOPROTEIN"/>
    <property type="match status" value="1"/>
</dbReference>
<feature type="compositionally biased region" description="Low complexity" evidence="1">
    <location>
        <begin position="25"/>
        <end position="36"/>
    </location>
</feature>
<gene>
    <name evidence="3" type="ORF">BJ085DRAFT_29274</name>
</gene>
<feature type="signal peptide" evidence="2">
    <location>
        <begin position="1"/>
        <end position="20"/>
    </location>
</feature>
<organism evidence="3 4">
    <name type="scientific">Dimargaris cristalligena</name>
    <dbReference type="NCBI Taxonomy" id="215637"/>
    <lineage>
        <taxon>Eukaryota</taxon>
        <taxon>Fungi</taxon>
        <taxon>Fungi incertae sedis</taxon>
        <taxon>Zoopagomycota</taxon>
        <taxon>Kickxellomycotina</taxon>
        <taxon>Dimargaritomycetes</taxon>
        <taxon>Dimargaritales</taxon>
        <taxon>Dimargaritaceae</taxon>
        <taxon>Dimargaris</taxon>
    </lineage>
</organism>
<reference evidence="4" key="1">
    <citation type="journal article" date="2018" name="Nat. Microbiol.">
        <title>Leveraging single-cell genomics to expand the fungal tree of life.</title>
        <authorList>
            <person name="Ahrendt S.R."/>
            <person name="Quandt C.A."/>
            <person name="Ciobanu D."/>
            <person name="Clum A."/>
            <person name="Salamov A."/>
            <person name="Andreopoulos B."/>
            <person name="Cheng J.F."/>
            <person name="Woyke T."/>
            <person name="Pelin A."/>
            <person name="Henrissat B."/>
            <person name="Reynolds N.K."/>
            <person name="Benny G.L."/>
            <person name="Smith M.E."/>
            <person name="James T.Y."/>
            <person name="Grigoriev I.V."/>
        </authorList>
    </citation>
    <scope>NUCLEOTIDE SEQUENCE [LARGE SCALE GENOMIC DNA]</scope>
    <source>
        <strain evidence="4">RSA 468</strain>
    </source>
</reference>
<protein>
    <submittedName>
        <fullName evidence="3">Uncharacterized protein</fullName>
    </submittedName>
</protein>
<evidence type="ECO:0000256" key="1">
    <source>
        <dbReference type="SAM" id="MobiDB-lite"/>
    </source>
</evidence>
<evidence type="ECO:0000313" key="4">
    <source>
        <dbReference type="Proteomes" id="UP000268162"/>
    </source>
</evidence>
<feature type="region of interest" description="Disordered" evidence="1">
    <location>
        <begin position="25"/>
        <end position="58"/>
    </location>
</feature>
<keyword evidence="2" id="KW-0732">Signal</keyword>
<feature type="compositionally biased region" description="Polar residues" evidence="1">
    <location>
        <begin position="40"/>
        <end position="58"/>
    </location>
</feature>
<dbReference type="Proteomes" id="UP000268162">
    <property type="component" value="Unassembled WGS sequence"/>
</dbReference>
<keyword evidence="4" id="KW-1185">Reference proteome</keyword>
<feature type="region of interest" description="Disordered" evidence="1">
    <location>
        <begin position="104"/>
        <end position="124"/>
    </location>
</feature>
<name>A0A4P9ZQ41_9FUNG</name>
<dbReference type="AlphaFoldDB" id="A0A4P9ZQ41"/>